<feature type="signal peptide" evidence="2">
    <location>
        <begin position="1"/>
        <end position="18"/>
    </location>
</feature>
<dbReference type="AlphaFoldDB" id="A0A2B7XV64"/>
<proteinExistence type="predicted"/>
<keyword evidence="2" id="KW-0732">Signal</keyword>
<keyword evidence="4" id="KW-1185">Reference proteome</keyword>
<sequence>MQIKPCLLLVVIAAITHAVPTERVERSHIQDPLSEDHPPPSDNVPLPLKNDRIEISIVVTDTSNAIVIVIATLGIVSLRPAGDVIRISVSKMDSITAA</sequence>
<feature type="compositionally biased region" description="Basic and acidic residues" evidence="1">
    <location>
        <begin position="22"/>
        <end position="39"/>
    </location>
</feature>
<feature type="chain" id="PRO_5012744600" evidence="2">
    <location>
        <begin position="19"/>
        <end position="98"/>
    </location>
</feature>
<evidence type="ECO:0000313" key="3">
    <source>
        <dbReference type="EMBL" id="PGH12859.1"/>
    </source>
</evidence>
<organism evidence="3 4">
    <name type="scientific">Polytolypa hystricis (strain UAMH7299)</name>
    <dbReference type="NCBI Taxonomy" id="1447883"/>
    <lineage>
        <taxon>Eukaryota</taxon>
        <taxon>Fungi</taxon>
        <taxon>Dikarya</taxon>
        <taxon>Ascomycota</taxon>
        <taxon>Pezizomycotina</taxon>
        <taxon>Eurotiomycetes</taxon>
        <taxon>Eurotiomycetidae</taxon>
        <taxon>Onygenales</taxon>
        <taxon>Onygenales incertae sedis</taxon>
        <taxon>Polytolypa</taxon>
    </lineage>
</organism>
<evidence type="ECO:0000313" key="4">
    <source>
        <dbReference type="Proteomes" id="UP000224634"/>
    </source>
</evidence>
<dbReference type="Proteomes" id="UP000224634">
    <property type="component" value="Unassembled WGS sequence"/>
</dbReference>
<gene>
    <name evidence="3" type="ORF">AJ80_06568</name>
</gene>
<protein>
    <submittedName>
        <fullName evidence="3">Uncharacterized protein</fullName>
    </submittedName>
</protein>
<reference evidence="3 4" key="1">
    <citation type="submission" date="2017-10" db="EMBL/GenBank/DDBJ databases">
        <title>Comparative genomics in systemic dimorphic fungi from Ajellomycetaceae.</title>
        <authorList>
            <person name="Munoz J.F."/>
            <person name="Mcewen J.G."/>
            <person name="Clay O.K."/>
            <person name="Cuomo C.A."/>
        </authorList>
    </citation>
    <scope>NUCLEOTIDE SEQUENCE [LARGE SCALE GENOMIC DNA]</scope>
    <source>
        <strain evidence="3 4">UAMH7299</strain>
    </source>
</reference>
<evidence type="ECO:0000256" key="2">
    <source>
        <dbReference type="SAM" id="SignalP"/>
    </source>
</evidence>
<dbReference type="EMBL" id="PDNA01000112">
    <property type="protein sequence ID" value="PGH12859.1"/>
    <property type="molecule type" value="Genomic_DNA"/>
</dbReference>
<evidence type="ECO:0000256" key="1">
    <source>
        <dbReference type="SAM" id="MobiDB-lite"/>
    </source>
</evidence>
<name>A0A2B7XV64_POLH7</name>
<feature type="region of interest" description="Disordered" evidence="1">
    <location>
        <begin position="22"/>
        <end position="45"/>
    </location>
</feature>
<accession>A0A2B7XV64</accession>
<comment type="caution">
    <text evidence="3">The sequence shown here is derived from an EMBL/GenBank/DDBJ whole genome shotgun (WGS) entry which is preliminary data.</text>
</comment>